<reference evidence="3 4" key="1">
    <citation type="submission" date="2024-03" db="EMBL/GenBank/DDBJ databases">
        <title>High-quality draft genome sequence of Oceanobacter sp. wDCs-4.</title>
        <authorList>
            <person name="Dong C."/>
        </authorList>
    </citation>
    <scope>NUCLEOTIDE SEQUENCE [LARGE SCALE GENOMIC DNA]</scope>
    <source>
        <strain evidence="4">wDCs-4</strain>
    </source>
</reference>
<evidence type="ECO:0000259" key="2">
    <source>
        <dbReference type="Pfam" id="PF01656"/>
    </source>
</evidence>
<accession>A0ABW8NHG3</accession>
<evidence type="ECO:0000313" key="3">
    <source>
        <dbReference type="EMBL" id="MFK4752408.1"/>
    </source>
</evidence>
<dbReference type="InterPro" id="IPR050678">
    <property type="entry name" value="DNA_Partitioning_ATPase"/>
</dbReference>
<dbReference type="CDD" id="cd02042">
    <property type="entry name" value="ParAB_family"/>
    <property type="match status" value="1"/>
</dbReference>
<dbReference type="EMBL" id="JBBKTX010000008">
    <property type="protein sequence ID" value="MFK4752408.1"/>
    <property type="molecule type" value="Genomic_DNA"/>
</dbReference>
<proteinExistence type="predicted"/>
<evidence type="ECO:0000256" key="1">
    <source>
        <dbReference type="SAM" id="MobiDB-lite"/>
    </source>
</evidence>
<feature type="domain" description="CobQ/CobB/MinD/ParA nucleotide binding" evidence="2">
    <location>
        <begin position="37"/>
        <end position="218"/>
    </location>
</feature>
<dbReference type="PANTHER" id="PTHR13696">
    <property type="entry name" value="P-LOOP CONTAINING NUCLEOSIDE TRIPHOSPHATE HYDROLASE"/>
    <property type="match status" value="1"/>
</dbReference>
<feature type="compositionally biased region" description="Polar residues" evidence="1">
    <location>
        <begin position="1"/>
        <end position="18"/>
    </location>
</feature>
<feature type="region of interest" description="Disordered" evidence="1">
    <location>
        <begin position="1"/>
        <end position="25"/>
    </location>
</feature>
<dbReference type="Gene3D" id="3.40.50.300">
    <property type="entry name" value="P-loop containing nucleotide triphosphate hydrolases"/>
    <property type="match status" value="1"/>
</dbReference>
<organism evidence="3 4">
    <name type="scientific">Oceanobacter antarcticus</name>
    <dbReference type="NCBI Taxonomy" id="3133425"/>
    <lineage>
        <taxon>Bacteria</taxon>
        <taxon>Pseudomonadati</taxon>
        <taxon>Pseudomonadota</taxon>
        <taxon>Gammaproteobacteria</taxon>
        <taxon>Oceanospirillales</taxon>
        <taxon>Oceanospirillaceae</taxon>
        <taxon>Oceanobacter</taxon>
    </lineage>
</organism>
<keyword evidence="4" id="KW-1185">Reference proteome</keyword>
<dbReference type="RefSeq" id="WP_416205686.1">
    <property type="nucleotide sequence ID" value="NZ_JBBKTX010000008.1"/>
</dbReference>
<name>A0ABW8NHG3_9GAMM</name>
<dbReference type="Pfam" id="PF01656">
    <property type="entry name" value="CbiA"/>
    <property type="match status" value="1"/>
</dbReference>
<comment type="caution">
    <text evidence="3">The sequence shown here is derived from an EMBL/GenBank/DDBJ whole genome shotgun (WGS) entry which is preliminary data.</text>
</comment>
<gene>
    <name evidence="3" type="ORF">WG929_08305</name>
</gene>
<dbReference type="PANTHER" id="PTHR13696:SF99">
    <property type="entry name" value="COBYRINIC ACID AC-DIAMIDE SYNTHASE"/>
    <property type="match status" value="1"/>
</dbReference>
<dbReference type="InterPro" id="IPR002586">
    <property type="entry name" value="CobQ/CobB/MinD/ParA_Nub-bd_dom"/>
</dbReference>
<dbReference type="Proteomes" id="UP001620597">
    <property type="component" value="Unassembled WGS sequence"/>
</dbReference>
<protein>
    <submittedName>
        <fullName evidence="3">ParA family protein</fullName>
    </submittedName>
</protein>
<dbReference type="SUPFAM" id="SSF52540">
    <property type="entry name" value="P-loop containing nucleoside triphosphate hydrolases"/>
    <property type="match status" value="1"/>
</dbReference>
<sequence length="259" mass="28472">MAHASATGSDSATNATRSPSKDAGVRIIRHEKPFRVLIANAKGGCGKTTLATNLASFFAARQLPTALIDYDPQASATDWLAARDRALPDITGVSATRRSQTQGTRSWEMRVPSNTAMIVIDTPAGLTGNALSDRIRHSDVVIIPVLPSAIDIRAATTFIRDVMLSPSFRQSPRAIAVVANRTRKNTLVYTKLTLFLKSLGIPFITTLRDTQRYVRTSELGQGIIDDQQVETQDLAHWDALLAWLDDTRARVEFCRRLTR</sequence>
<evidence type="ECO:0000313" key="4">
    <source>
        <dbReference type="Proteomes" id="UP001620597"/>
    </source>
</evidence>
<dbReference type="InterPro" id="IPR027417">
    <property type="entry name" value="P-loop_NTPase"/>
</dbReference>